<keyword evidence="4" id="KW-0186">Copper</keyword>
<feature type="domain" description="Plastocyanin-like" evidence="8">
    <location>
        <begin position="531"/>
        <end position="626"/>
    </location>
</feature>
<comment type="similarity">
    <text evidence="1">Belongs to the multicopper oxidase family.</text>
</comment>
<dbReference type="Proteomes" id="UP000249464">
    <property type="component" value="Unassembled WGS sequence"/>
</dbReference>
<evidence type="ECO:0000256" key="6">
    <source>
        <dbReference type="SAM" id="SignalP"/>
    </source>
</evidence>
<dbReference type="STRING" id="796604.A0A2X0P6T8"/>
<evidence type="ECO:0000256" key="3">
    <source>
        <dbReference type="ARBA" id="ARBA00023002"/>
    </source>
</evidence>
<keyword evidence="11" id="KW-1185">Reference proteome</keyword>
<sequence>MLIGDLLLPCAFAALGRLVLVSPLPLSDRCVFCGAVLLSFSIPLRLRNRFETELHRHKTSPGHPEKGPVFHSAYKPLWEAHRRGQQLETLKKVTYDHEDYRLSSDFEITDIPTERNYYFDVSEVTAAPDGVTRKMFLVNARVNGELIEANEGDTIKLHVRNWLRVGTGIHFHGIPQAHVNYFDGPVGVVTCPIASKSEFTFSFKLVNVCGTYFWHGHRNTQSVDGINGPVVVHCRNDALKKGADFDREQVVMVTDNYHELSSVIMEKLRSSAGVYGSTSTPTPKSGLIQGRGDFDCKNRTNILKGHSCKKQSIYSEIAVPAGSLTRLRFINAGMHAFWRISVDEHEMKLIEVDDTPIDAVGMPRIPINAGQRFSAVLDTRSDKAGSSFWMRSFAATQCFRAPLNGFNPETLAIVRVVDPYASTSSSSGQQKFPTSTPFTHDLVELCEDPATSILRPRVAENTADTADQVDYFNATYILAPEGGRFYMNGISFEAYAYDPLLFRAIRGESIANRSATVIMSETTGEGGRARVHDIIVNNPGGGAHPFHLHGPRSYIVGGGDGTISKETWATMTPMTQNPTRRDVFTVPPNSYIVIRIVADLVGVHAFHCHVSPHTSVGMAGALVVRPDLIRQIQLPQESIDMCKASHYDSGFSEETPESARRR</sequence>
<evidence type="ECO:0000256" key="5">
    <source>
        <dbReference type="ARBA" id="ARBA00023180"/>
    </source>
</evidence>
<gene>
    <name evidence="10" type="primary">BQ5605_C001g00756</name>
    <name evidence="10" type="ORF">BQ5605_C001G00756</name>
</gene>
<dbReference type="GO" id="GO:0005507">
    <property type="term" value="F:copper ion binding"/>
    <property type="evidence" value="ECO:0007669"/>
    <property type="project" value="InterPro"/>
</dbReference>
<evidence type="ECO:0000313" key="10">
    <source>
        <dbReference type="EMBL" id="SGY49225.1"/>
    </source>
</evidence>
<dbReference type="GO" id="GO:0016491">
    <property type="term" value="F:oxidoreductase activity"/>
    <property type="evidence" value="ECO:0007669"/>
    <property type="project" value="UniProtKB-KW"/>
</dbReference>
<dbReference type="Gene3D" id="2.60.40.420">
    <property type="entry name" value="Cupredoxins - blue copper proteins"/>
    <property type="match status" value="3"/>
</dbReference>
<dbReference type="PANTHER" id="PTHR11709">
    <property type="entry name" value="MULTI-COPPER OXIDASE"/>
    <property type="match status" value="1"/>
</dbReference>
<evidence type="ECO:0000313" key="11">
    <source>
        <dbReference type="Proteomes" id="UP000249464"/>
    </source>
</evidence>
<dbReference type="InterPro" id="IPR045087">
    <property type="entry name" value="Cu-oxidase_fam"/>
</dbReference>
<dbReference type="PANTHER" id="PTHR11709:SF414">
    <property type="entry name" value="ADR239WP"/>
    <property type="match status" value="1"/>
</dbReference>
<evidence type="ECO:0000259" key="9">
    <source>
        <dbReference type="Pfam" id="PF07732"/>
    </source>
</evidence>
<dbReference type="InterPro" id="IPR008972">
    <property type="entry name" value="Cupredoxin"/>
</dbReference>
<dbReference type="InterPro" id="IPR002355">
    <property type="entry name" value="Cu_oxidase_Cu_BS"/>
</dbReference>
<feature type="domain" description="Plastocyanin-like" evidence="9">
    <location>
        <begin position="121"/>
        <end position="236"/>
    </location>
</feature>
<keyword evidence="6" id="KW-0732">Signal</keyword>
<evidence type="ECO:0000259" key="8">
    <source>
        <dbReference type="Pfam" id="PF07731"/>
    </source>
</evidence>
<evidence type="ECO:0000256" key="1">
    <source>
        <dbReference type="ARBA" id="ARBA00010609"/>
    </source>
</evidence>
<feature type="chain" id="PRO_5016099181" evidence="6">
    <location>
        <begin position="17"/>
        <end position="662"/>
    </location>
</feature>
<feature type="domain" description="Plastocyanin-like" evidence="7">
    <location>
        <begin position="248"/>
        <end position="393"/>
    </location>
</feature>
<feature type="signal peptide" evidence="6">
    <location>
        <begin position="1"/>
        <end position="16"/>
    </location>
</feature>
<keyword evidence="3" id="KW-0560">Oxidoreductase</keyword>
<dbReference type="Pfam" id="PF07731">
    <property type="entry name" value="Cu-oxidase_2"/>
    <property type="match status" value="1"/>
</dbReference>
<keyword evidence="2" id="KW-0479">Metal-binding</keyword>
<evidence type="ECO:0000256" key="2">
    <source>
        <dbReference type="ARBA" id="ARBA00022723"/>
    </source>
</evidence>
<accession>A0A2X0P6T8</accession>
<dbReference type="Pfam" id="PF07732">
    <property type="entry name" value="Cu-oxidase_3"/>
    <property type="match status" value="1"/>
</dbReference>
<reference evidence="10 11" key="1">
    <citation type="submission" date="2016-11" db="EMBL/GenBank/DDBJ databases">
        <authorList>
            <person name="Jaros S."/>
            <person name="Januszkiewicz K."/>
            <person name="Wedrychowicz H."/>
        </authorList>
    </citation>
    <scope>NUCLEOTIDE SEQUENCE [LARGE SCALE GENOMIC DNA]</scope>
</reference>
<dbReference type="EMBL" id="FQNC01000043">
    <property type="protein sequence ID" value="SGY49225.1"/>
    <property type="molecule type" value="Genomic_DNA"/>
</dbReference>
<dbReference type="SUPFAM" id="SSF49503">
    <property type="entry name" value="Cupredoxins"/>
    <property type="match status" value="3"/>
</dbReference>
<keyword evidence="5" id="KW-0325">Glycoprotein</keyword>
<dbReference type="Pfam" id="PF00394">
    <property type="entry name" value="Cu-oxidase"/>
    <property type="match status" value="1"/>
</dbReference>
<dbReference type="PROSITE" id="PS00080">
    <property type="entry name" value="MULTICOPPER_OXIDASE2"/>
    <property type="match status" value="1"/>
</dbReference>
<proteinExistence type="inferred from homology"/>
<dbReference type="InterPro" id="IPR011706">
    <property type="entry name" value="Cu-oxidase_C"/>
</dbReference>
<protein>
    <submittedName>
        <fullName evidence="10">BQ5605_C001g00756 protein</fullName>
    </submittedName>
</protein>
<name>A0A2X0P6T8_9BASI</name>
<evidence type="ECO:0000256" key="4">
    <source>
        <dbReference type="ARBA" id="ARBA00023008"/>
    </source>
</evidence>
<dbReference type="InterPro" id="IPR001117">
    <property type="entry name" value="Cu-oxidase_2nd"/>
</dbReference>
<dbReference type="InterPro" id="IPR011707">
    <property type="entry name" value="Cu-oxidase-like_N"/>
</dbReference>
<evidence type="ECO:0000259" key="7">
    <source>
        <dbReference type="Pfam" id="PF00394"/>
    </source>
</evidence>
<dbReference type="AlphaFoldDB" id="A0A2X0P6T8"/>
<organism evidence="10 11">
    <name type="scientific">Microbotryum silenes-dioicae</name>
    <dbReference type="NCBI Taxonomy" id="796604"/>
    <lineage>
        <taxon>Eukaryota</taxon>
        <taxon>Fungi</taxon>
        <taxon>Dikarya</taxon>
        <taxon>Basidiomycota</taxon>
        <taxon>Pucciniomycotina</taxon>
        <taxon>Microbotryomycetes</taxon>
        <taxon>Microbotryales</taxon>
        <taxon>Microbotryaceae</taxon>
        <taxon>Microbotryum</taxon>
    </lineage>
</organism>